<dbReference type="Proteomes" id="UP001432059">
    <property type="component" value="Chromosome"/>
</dbReference>
<sequence length="43" mass="4674">MDLGTGNIFSTGIKISSLKPENENITRLDGTIDTLKINRLGNL</sequence>
<organism evidence="1 2">
    <name type="scientific">Bergeyella porcorum</name>
    <dbReference type="NCBI Taxonomy" id="1735111"/>
    <lineage>
        <taxon>Bacteria</taxon>
        <taxon>Pseudomonadati</taxon>
        <taxon>Bacteroidota</taxon>
        <taxon>Flavobacteriia</taxon>
        <taxon>Flavobacteriales</taxon>
        <taxon>Weeksellaceae</taxon>
        <taxon>Bergeyella</taxon>
    </lineage>
</organism>
<evidence type="ECO:0000313" key="2">
    <source>
        <dbReference type="Proteomes" id="UP001432059"/>
    </source>
</evidence>
<gene>
    <name evidence="1" type="ORF">BPO_1441</name>
</gene>
<protein>
    <submittedName>
        <fullName evidence="1">Uncharacterized protein</fullName>
    </submittedName>
</protein>
<name>A0AAU0F421_9FLAO</name>
<evidence type="ECO:0000313" key="1">
    <source>
        <dbReference type="EMBL" id="WOC52088.1"/>
    </source>
</evidence>
<dbReference type="RefSeq" id="WP_327983652.1">
    <property type="nucleotide sequence ID" value="NZ_CP136426.1"/>
</dbReference>
<reference evidence="1" key="1">
    <citation type="submission" date="2023-10" db="EMBL/GenBank/DDBJ databases">
        <title>Characterization and whole genome sequencing of a novel strain of Bergeyella porcorum QD2021 isolated from pig.</title>
        <authorList>
            <person name="Liu G."/>
            <person name="Chen C."/>
            <person name="Han X."/>
        </authorList>
    </citation>
    <scope>NUCLEOTIDE SEQUENCE</scope>
    <source>
        <strain evidence="1">QD2021</strain>
    </source>
</reference>
<accession>A0AAU0F421</accession>
<keyword evidence="2" id="KW-1185">Reference proteome</keyword>
<dbReference type="EMBL" id="CP136426">
    <property type="protein sequence ID" value="WOC52088.1"/>
    <property type="molecule type" value="Genomic_DNA"/>
</dbReference>
<dbReference type="KEGG" id="bpor:BPO_1441"/>
<proteinExistence type="predicted"/>
<dbReference type="AlphaFoldDB" id="A0AAU0F421"/>